<comment type="caution">
    <text evidence="1">The sequence shown here is derived from an EMBL/GenBank/DDBJ whole genome shotgun (WGS) entry which is preliminary data.</text>
</comment>
<reference evidence="2" key="1">
    <citation type="journal article" date="2019" name="Int. J. Syst. Evol. Microbiol.">
        <title>The Global Catalogue of Microorganisms (GCM) 10K type strain sequencing project: providing services to taxonomists for standard genome sequencing and annotation.</title>
        <authorList>
            <consortium name="The Broad Institute Genomics Platform"/>
            <consortium name="The Broad Institute Genome Sequencing Center for Infectious Disease"/>
            <person name="Wu L."/>
            <person name="Ma J."/>
        </authorList>
    </citation>
    <scope>NUCLEOTIDE SEQUENCE [LARGE SCALE GENOMIC DNA]</scope>
    <source>
        <strain evidence="2">CGMCC 4.7241</strain>
    </source>
</reference>
<protein>
    <recommendedName>
        <fullName evidence="3">HK97 gp10 family phage protein</fullName>
    </recommendedName>
</protein>
<dbReference type="RefSeq" id="WP_205120555.1">
    <property type="nucleotide sequence ID" value="NZ_JAFBCM010000001.1"/>
</dbReference>
<dbReference type="EMBL" id="JBHRZH010000012">
    <property type="protein sequence ID" value="MFC3762007.1"/>
    <property type="molecule type" value="Genomic_DNA"/>
</dbReference>
<accession>A0ABV7YAS2</accession>
<keyword evidence="2" id="KW-1185">Reference proteome</keyword>
<name>A0ABV7YAS2_9ACTN</name>
<evidence type="ECO:0008006" key="3">
    <source>
        <dbReference type="Google" id="ProtNLM"/>
    </source>
</evidence>
<sequence length="151" mass="16748">MVARITIKGAKQLEQFSKALRTAPKEIQREGYRALNSVTAPLKRDAKASALVTLPRRGGLAGKVAGSKFTTKRRGGQNASITIVAKGGVDIRAMDKGSLRHPVFGRMWLWVLQRVKSKWFTRPMEKGAPKVRRELVKAMRQISRKIARAAA</sequence>
<gene>
    <name evidence="1" type="ORF">ACFOUW_14285</name>
</gene>
<dbReference type="Proteomes" id="UP001595699">
    <property type="component" value="Unassembled WGS sequence"/>
</dbReference>
<evidence type="ECO:0000313" key="1">
    <source>
        <dbReference type="EMBL" id="MFC3762007.1"/>
    </source>
</evidence>
<evidence type="ECO:0000313" key="2">
    <source>
        <dbReference type="Proteomes" id="UP001595699"/>
    </source>
</evidence>
<proteinExistence type="predicted"/>
<organism evidence="1 2">
    <name type="scientific">Tenggerimyces flavus</name>
    <dbReference type="NCBI Taxonomy" id="1708749"/>
    <lineage>
        <taxon>Bacteria</taxon>
        <taxon>Bacillati</taxon>
        <taxon>Actinomycetota</taxon>
        <taxon>Actinomycetes</taxon>
        <taxon>Propionibacteriales</taxon>
        <taxon>Nocardioidaceae</taxon>
        <taxon>Tenggerimyces</taxon>
    </lineage>
</organism>